<keyword evidence="2" id="KW-1185">Reference proteome</keyword>
<evidence type="ECO:0000313" key="1">
    <source>
        <dbReference type="EnsemblMetazoa" id="XP_011680389"/>
    </source>
</evidence>
<dbReference type="OMA" id="HEMHKNL"/>
<sequence>MSGTTGNNNRIMEESQCQKSSSTKAQAFYNFFRSMNNNEIQINLGQIASNPDLDKQDLALLVLMLRNISQPYVRRLIRESSCSQILQGMLETVRNNENKRGMRPFPDDVEEIEMIIHGPPLSPDIA</sequence>
<dbReference type="EnsemblMetazoa" id="XM_011682087">
    <property type="protein sequence ID" value="XP_011680389"/>
    <property type="gene ID" value="LOC105445933"/>
</dbReference>
<organism evidence="1 2">
    <name type="scientific">Strongylocentrotus purpuratus</name>
    <name type="common">Purple sea urchin</name>
    <dbReference type="NCBI Taxonomy" id="7668"/>
    <lineage>
        <taxon>Eukaryota</taxon>
        <taxon>Metazoa</taxon>
        <taxon>Echinodermata</taxon>
        <taxon>Eleutherozoa</taxon>
        <taxon>Echinozoa</taxon>
        <taxon>Echinoidea</taxon>
        <taxon>Euechinoidea</taxon>
        <taxon>Echinacea</taxon>
        <taxon>Camarodonta</taxon>
        <taxon>Echinidea</taxon>
        <taxon>Strongylocentrotidae</taxon>
        <taxon>Strongylocentrotus</taxon>
    </lineage>
</organism>
<dbReference type="RefSeq" id="XP_011680388.1">
    <property type="nucleotide sequence ID" value="XM_011682086.2"/>
</dbReference>
<dbReference type="AlphaFoldDB" id="A0A7M7HLT6"/>
<reference evidence="2" key="1">
    <citation type="submission" date="2015-02" db="EMBL/GenBank/DDBJ databases">
        <title>Genome sequencing for Strongylocentrotus purpuratus.</title>
        <authorList>
            <person name="Murali S."/>
            <person name="Liu Y."/>
            <person name="Vee V."/>
            <person name="English A."/>
            <person name="Wang M."/>
            <person name="Skinner E."/>
            <person name="Han Y."/>
            <person name="Muzny D.M."/>
            <person name="Worley K.C."/>
            <person name="Gibbs R.A."/>
        </authorList>
    </citation>
    <scope>NUCLEOTIDE SEQUENCE</scope>
</reference>
<dbReference type="EnsemblMetazoa" id="XM_011682086">
    <property type="protein sequence ID" value="XP_011680388"/>
    <property type="gene ID" value="LOC105445933"/>
</dbReference>
<protein>
    <submittedName>
        <fullName evidence="1">Uncharacterized protein</fullName>
    </submittedName>
</protein>
<dbReference type="RefSeq" id="XP_011680389.1">
    <property type="nucleotide sequence ID" value="XM_011682087.2"/>
</dbReference>
<name>A0A7M7HLT6_STRPU</name>
<evidence type="ECO:0000313" key="2">
    <source>
        <dbReference type="Proteomes" id="UP000007110"/>
    </source>
</evidence>
<reference evidence="1" key="2">
    <citation type="submission" date="2021-01" db="UniProtKB">
        <authorList>
            <consortium name="EnsemblMetazoa"/>
        </authorList>
    </citation>
    <scope>IDENTIFICATION</scope>
</reference>
<dbReference type="Proteomes" id="UP000007110">
    <property type="component" value="Unassembled WGS sequence"/>
</dbReference>
<dbReference type="GeneID" id="105445933"/>
<dbReference type="KEGG" id="spu:105445933"/>
<proteinExistence type="predicted"/>
<accession>A0A7M7HLT6</accession>
<dbReference type="OrthoDB" id="10040610at2759"/>
<dbReference type="InParanoid" id="A0A7M7HLT6"/>